<organism evidence="4 5">
    <name type="scientific">Streptomyces asoensis</name>
    <dbReference type="NCBI Taxonomy" id="249586"/>
    <lineage>
        <taxon>Bacteria</taxon>
        <taxon>Bacillati</taxon>
        <taxon>Actinomycetota</taxon>
        <taxon>Actinomycetes</taxon>
        <taxon>Kitasatosporales</taxon>
        <taxon>Streptomycetaceae</taxon>
        <taxon>Streptomyces</taxon>
    </lineage>
</organism>
<keyword evidence="1" id="KW-0808">Transferase</keyword>
<name>A0A6M4XFZ2_9ACTN</name>
<dbReference type="Pfam" id="PF00583">
    <property type="entry name" value="Acetyltransf_1"/>
    <property type="match status" value="1"/>
</dbReference>
<dbReference type="GO" id="GO:0016747">
    <property type="term" value="F:acyltransferase activity, transferring groups other than amino-acyl groups"/>
    <property type="evidence" value="ECO:0007669"/>
    <property type="project" value="InterPro"/>
</dbReference>
<dbReference type="InterPro" id="IPR000182">
    <property type="entry name" value="GNAT_dom"/>
</dbReference>
<keyword evidence="2" id="KW-0012">Acyltransferase</keyword>
<proteinExistence type="predicted"/>
<reference evidence="4" key="1">
    <citation type="submission" date="2020-03" db="EMBL/GenBank/DDBJ databases">
        <title>Molecular networking-based the target discovery of potent antiproliferative macrolactams: 5/6/7/16 polycyclic ansamycins and glycosylated trienomycin from Streptomyces cacaoi subsp. asoensis.</title>
        <authorList>
            <person name="Liu L.-L."/>
        </authorList>
    </citation>
    <scope>NUCLEOTIDE SEQUENCE [LARGE SCALE GENOMIC DNA]</scope>
    <source>
        <strain evidence="4">H2S5</strain>
    </source>
</reference>
<gene>
    <name evidence="4" type="ORF">G9272_21625</name>
</gene>
<keyword evidence="5" id="KW-1185">Reference proteome</keyword>
<dbReference type="SUPFAM" id="SSF55729">
    <property type="entry name" value="Acyl-CoA N-acyltransferases (Nat)"/>
    <property type="match status" value="1"/>
</dbReference>
<dbReference type="PROSITE" id="PS51186">
    <property type="entry name" value="GNAT"/>
    <property type="match status" value="1"/>
</dbReference>
<dbReference type="Proteomes" id="UP000502665">
    <property type="component" value="Chromosome"/>
</dbReference>
<protein>
    <submittedName>
        <fullName evidence="4">GNAT family N-acetyltransferase</fullName>
    </submittedName>
</protein>
<dbReference type="Gene3D" id="3.40.630.30">
    <property type="match status" value="1"/>
</dbReference>
<evidence type="ECO:0000256" key="1">
    <source>
        <dbReference type="ARBA" id="ARBA00022679"/>
    </source>
</evidence>
<evidence type="ECO:0000256" key="2">
    <source>
        <dbReference type="ARBA" id="ARBA00023315"/>
    </source>
</evidence>
<evidence type="ECO:0000259" key="3">
    <source>
        <dbReference type="PROSITE" id="PS51186"/>
    </source>
</evidence>
<evidence type="ECO:0000313" key="4">
    <source>
        <dbReference type="EMBL" id="QJT06963.1"/>
    </source>
</evidence>
<dbReference type="CDD" id="cd04301">
    <property type="entry name" value="NAT_SF"/>
    <property type="match status" value="1"/>
</dbReference>
<dbReference type="AlphaFoldDB" id="A0A6M4XFZ2"/>
<dbReference type="PANTHER" id="PTHR43877">
    <property type="entry name" value="AMINOALKYLPHOSPHONATE N-ACETYLTRANSFERASE-RELATED-RELATED"/>
    <property type="match status" value="1"/>
</dbReference>
<accession>A0A6M4XFZ2</accession>
<feature type="domain" description="N-acetyltransferase" evidence="3">
    <location>
        <begin position="1"/>
        <end position="180"/>
    </location>
</feature>
<dbReference type="InterPro" id="IPR016181">
    <property type="entry name" value="Acyl_CoA_acyltransferase"/>
</dbReference>
<sequence>MVRAVRADEWVSVKELRLLALRDPVAPLAFLETYEAAAARPDSFWQERAAGAAEGTAGVRQFVAEAEDGQWAGTVTLLLEEAGTVDWAGFPVERRQGHIVGVYVRDDWRGGGMTRALLDAAVDWAWELGVERVRLIVHEKNARAQGAYRKAGFIPSGRTVPLAQGAGETETEYEFVLERPEASDR</sequence>
<evidence type="ECO:0000313" key="5">
    <source>
        <dbReference type="Proteomes" id="UP000502665"/>
    </source>
</evidence>
<dbReference type="EMBL" id="CP049838">
    <property type="protein sequence ID" value="QJT06963.1"/>
    <property type="molecule type" value="Genomic_DNA"/>
</dbReference>
<dbReference type="InterPro" id="IPR050832">
    <property type="entry name" value="Bact_Acetyltransf"/>
</dbReference>